<name>A0A0M4EDZ4_DROBS</name>
<feature type="non-terminal residue" evidence="2">
    <location>
        <position position="74"/>
    </location>
</feature>
<accession>A0A0M4EDZ4</accession>
<dbReference type="Proteomes" id="UP000494163">
    <property type="component" value="Chromosome 2R"/>
</dbReference>
<evidence type="ECO:0000256" key="1">
    <source>
        <dbReference type="SAM" id="Phobius"/>
    </source>
</evidence>
<dbReference type="AlphaFoldDB" id="A0A0M4EDZ4"/>
<evidence type="ECO:0000313" key="2">
    <source>
        <dbReference type="EMBL" id="ALC42215.1"/>
    </source>
</evidence>
<sequence>MMSLVNDNNVQQVTSFMQEQLNNALDWSERHQLRSWLSALLCGFIVSLFHYAIVYFDSAVPGVSPPTPFSPRSK</sequence>
<feature type="transmembrane region" description="Helical" evidence="1">
    <location>
        <begin position="36"/>
        <end position="56"/>
    </location>
</feature>
<dbReference type="EMBL" id="CP012524">
    <property type="protein sequence ID" value="ALC42215.1"/>
    <property type="molecule type" value="Genomic_DNA"/>
</dbReference>
<dbReference type="PANTHER" id="PTHR28640">
    <property type="entry name" value="ADP-RIBOSYLATION FACTOR-LIKE PROTEIN 6-INTERACTING PROTEIN 6"/>
    <property type="match status" value="1"/>
</dbReference>
<dbReference type="STRING" id="30019.A0A0M4EDZ4"/>
<keyword evidence="1" id="KW-0812">Transmembrane</keyword>
<dbReference type="PANTHER" id="PTHR28640:SF1">
    <property type="entry name" value="ADP-RIBOSYLATION FACTOR-LIKE PROTEIN 6-INTERACTING PROTEIN 6"/>
    <property type="match status" value="1"/>
</dbReference>
<evidence type="ECO:0000313" key="3">
    <source>
        <dbReference type="Proteomes" id="UP000494163"/>
    </source>
</evidence>
<gene>
    <name evidence="2" type="ORF">Dbus_chr2Rg1794</name>
</gene>
<protein>
    <submittedName>
        <fullName evidence="2">CG8321</fullName>
    </submittedName>
</protein>
<keyword evidence="1" id="KW-1133">Transmembrane helix</keyword>
<reference evidence="2 3" key="1">
    <citation type="submission" date="2015-08" db="EMBL/GenBank/DDBJ databases">
        <title>Ancestral chromatin configuration constrains chromatin evolution on differentiating sex chromosomes in Drosophila.</title>
        <authorList>
            <person name="Zhou Q."/>
            <person name="Bachtrog D."/>
        </authorList>
    </citation>
    <scope>NUCLEOTIDE SEQUENCE [LARGE SCALE GENOMIC DNA]</scope>
    <source>
        <tissue evidence="2">Whole larvae</tissue>
    </source>
</reference>
<proteinExistence type="predicted"/>
<organism evidence="2 3">
    <name type="scientific">Drosophila busckii</name>
    <name type="common">Fruit fly</name>
    <dbReference type="NCBI Taxonomy" id="30019"/>
    <lineage>
        <taxon>Eukaryota</taxon>
        <taxon>Metazoa</taxon>
        <taxon>Ecdysozoa</taxon>
        <taxon>Arthropoda</taxon>
        <taxon>Hexapoda</taxon>
        <taxon>Insecta</taxon>
        <taxon>Pterygota</taxon>
        <taxon>Neoptera</taxon>
        <taxon>Endopterygota</taxon>
        <taxon>Diptera</taxon>
        <taxon>Brachycera</taxon>
        <taxon>Muscomorpha</taxon>
        <taxon>Ephydroidea</taxon>
        <taxon>Drosophilidae</taxon>
        <taxon>Drosophila</taxon>
    </lineage>
</organism>
<keyword evidence="3" id="KW-1185">Reference proteome</keyword>
<keyword evidence="1" id="KW-0472">Membrane</keyword>
<dbReference type="OrthoDB" id="10070125at2759"/>
<dbReference type="InterPro" id="IPR029383">
    <property type="entry name" value="ARL6IP6"/>
</dbReference>
<dbReference type="Pfam" id="PF15062">
    <property type="entry name" value="ARL6IP6"/>
    <property type="match status" value="1"/>
</dbReference>